<dbReference type="Proteomes" id="UP001202328">
    <property type="component" value="Unassembled WGS sequence"/>
</dbReference>
<evidence type="ECO:0000313" key="5">
    <source>
        <dbReference type="Proteomes" id="UP001202328"/>
    </source>
</evidence>
<comment type="caution">
    <text evidence="3">Lacks conserved residue(s) required for the propagation of feature annotation.</text>
</comment>
<evidence type="ECO:0000313" key="4">
    <source>
        <dbReference type="EMBL" id="KAI3916635.1"/>
    </source>
</evidence>
<comment type="similarity">
    <text evidence="3">Belongs to the GRAS family.</text>
</comment>
<proteinExistence type="inferred from homology"/>
<name>A0AAD4SQT2_9MAGN</name>
<dbReference type="Pfam" id="PF03514">
    <property type="entry name" value="GRAS"/>
    <property type="match status" value="1"/>
</dbReference>
<dbReference type="EMBL" id="JAJJMB010009088">
    <property type="protein sequence ID" value="KAI3916635.1"/>
    <property type="molecule type" value="Genomic_DNA"/>
</dbReference>
<dbReference type="PANTHER" id="PTHR31636">
    <property type="entry name" value="OSJNBA0084A10.13 PROTEIN-RELATED"/>
    <property type="match status" value="1"/>
</dbReference>
<feature type="region of interest" description="Leucine repeat I (LRI)" evidence="3">
    <location>
        <begin position="290"/>
        <end position="350"/>
    </location>
</feature>
<evidence type="ECO:0000256" key="1">
    <source>
        <dbReference type="ARBA" id="ARBA00023015"/>
    </source>
</evidence>
<feature type="region of interest" description="VHIID" evidence="3">
    <location>
        <begin position="369"/>
        <end position="434"/>
    </location>
</feature>
<gene>
    <name evidence="4" type="ORF">MKW98_026377</name>
</gene>
<keyword evidence="5" id="KW-1185">Reference proteome</keyword>
<dbReference type="PROSITE" id="PS50985">
    <property type="entry name" value="GRAS"/>
    <property type="match status" value="1"/>
</dbReference>
<sequence length="501" mass="56799">MDLNPNFSTSITSLNVSREEDTACFEEYDFSDVVLNYINQMLMEEDFAKKNSMFQECSTLQAAEKPFYGILGENYPPSTDYNPLLYVDHHTPDSYDTNHCFIPQNAVEISCTSELIGERESLSHTQNFTIDHNFEATPQPYFNGSDCLNSVGGLVGKVQVHDVYLVSEPIWNFRKGVEETNKFLPHDNNLIVNLERNVFFNDERKISMTGPRGKKIVHREDIEVEEGRSNKQMAVFSEEVVQKAMSDMVLLGDEGECDSANSTLRESLKIEASMNLKQNGKTTGHYGDKFHLRKLLIRYAKVIAADDRMTASELLKQIRLHSSPFGDGSQRLAHFFGDGLEARLAGTGSQIYTTLLHKKTSASDFLKGQHLFMAAIPFKKASTFFANQTINDVAENATMLHIVDFGILYGFQWPGLIQRLSKRKGGPPKLRITWIDFPQPGFCPAERVEETGRRSRDYAEEFSVPFEYHAIAQKLETIQLEDLKIYKDGIIVVNCVDQDES</sequence>
<accession>A0AAD4SQT2</accession>
<dbReference type="AlphaFoldDB" id="A0AAD4SQT2"/>
<feature type="region of interest" description="Leucine repeat II (LRII)" evidence="3">
    <location>
        <begin position="450"/>
        <end position="482"/>
    </location>
</feature>
<feature type="short sequence motif" description="VHIID" evidence="3">
    <location>
        <begin position="400"/>
        <end position="404"/>
    </location>
</feature>
<dbReference type="InterPro" id="IPR005202">
    <property type="entry name" value="TF_GRAS"/>
</dbReference>
<evidence type="ECO:0000256" key="2">
    <source>
        <dbReference type="ARBA" id="ARBA00023163"/>
    </source>
</evidence>
<keyword evidence="1" id="KW-0805">Transcription regulation</keyword>
<organism evidence="4 5">
    <name type="scientific">Papaver atlanticum</name>
    <dbReference type="NCBI Taxonomy" id="357466"/>
    <lineage>
        <taxon>Eukaryota</taxon>
        <taxon>Viridiplantae</taxon>
        <taxon>Streptophyta</taxon>
        <taxon>Embryophyta</taxon>
        <taxon>Tracheophyta</taxon>
        <taxon>Spermatophyta</taxon>
        <taxon>Magnoliopsida</taxon>
        <taxon>Ranunculales</taxon>
        <taxon>Papaveraceae</taxon>
        <taxon>Papaveroideae</taxon>
        <taxon>Papaver</taxon>
    </lineage>
</organism>
<comment type="caution">
    <text evidence="4">The sequence shown here is derived from an EMBL/GenBank/DDBJ whole genome shotgun (WGS) entry which is preliminary data.</text>
</comment>
<evidence type="ECO:0000256" key="3">
    <source>
        <dbReference type="PROSITE-ProRule" id="PRU01191"/>
    </source>
</evidence>
<keyword evidence="2" id="KW-0804">Transcription</keyword>
<protein>
    <submittedName>
        <fullName evidence="4">Uncharacterized protein</fullName>
    </submittedName>
</protein>
<reference evidence="4" key="1">
    <citation type="submission" date="2022-04" db="EMBL/GenBank/DDBJ databases">
        <title>A functionally conserved STORR gene fusion in Papaver species that diverged 16.8 million years ago.</title>
        <authorList>
            <person name="Catania T."/>
        </authorList>
    </citation>
    <scope>NUCLEOTIDE SEQUENCE</scope>
    <source>
        <strain evidence="4">S-188037</strain>
    </source>
</reference>